<dbReference type="OrthoDB" id="2123952at2759"/>
<keyword evidence="2" id="KW-0862">Zinc</keyword>
<dbReference type="GO" id="GO:0005634">
    <property type="term" value="C:nucleus"/>
    <property type="evidence" value="ECO:0007669"/>
    <property type="project" value="TreeGrafter"/>
</dbReference>
<dbReference type="CDD" id="cd12148">
    <property type="entry name" value="fungal_TF_MHR"/>
    <property type="match status" value="1"/>
</dbReference>
<evidence type="ECO:0000313" key="9">
    <source>
        <dbReference type="Proteomes" id="UP000005222"/>
    </source>
</evidence>
<dbReference type="PROSITE" id="PS50048">
    <property type="entry name" value="ZN2_CY6_FUNGAL_2"/>
    <property type="match status" value="1"/>
</dbReference>
<evidence type="ECO:0000256" key="2">
    <source>
        <dbReference type="ARBA" id="ARBA00022833"/>
    </source>
</evidence>
<evidence type="ECO:0000256" key="5">
    <source>
        <dbReference type="ARBA" id="ARBA00023163"/>
    </source>
</evidence>
<evidence type="ECO:0000256" key="3">
    <source>
        <dbReference type="ARBA" id="ARBA00023015"/>
    </source>
</evidence>
<evidence type="ECO:0000256" key="6">
    <source>
        <dbReference type="ARBA" id="ARBA00023242"/>
    </source>
</evidence>
<evidence type="ECO:0000256" key="4">
    <source>
        <dbReference type="ARBA" id="ARBA00023125"/>
    </source>
</evidence>
<dbReference type="InterPro" id="IPR007219">
    <property type="entry name" value="XnlR_reg_dom"/>
</dbReference>
<name>G8YDT5_PICSO</name>
<keyword evidence="9" id="KW-1185">Reference proteome</keyword>
<keyword evidence="4" id="KW-0238">DNA-binding</keyword>
<dbReference type="Pfam" id="PF00172">
    <property type="entry name" value="Zn_clus"/>
    <property type="match status" value="1"/>
</dbReference>
<dbReference type="InterPro" id="IPR051430">
    <property type="entry name" value="Fungal_TF_Env_Response"/>
</dbReference>
<dbReference type="GO" id="GO:0006351">
    <property type="term" value="P:DNA-templated transcription"/>
    <property type="evidence" value="ECO:0007669"/>
    <property type="project" value="InterPro"/>
</dbReference>
<dbReference type="Gene3D" id="4.10.240.10">
    <property type="entry name" value="Zn(2)-C6 fungal-type DNA-binding domain"/>
    <property type="match status" value="1"/>
</dbReference>
<organism evidence="8 9">
    <name type="scientific">Pichia sorbitophila (strain ATCC MYA-4447 / BCRC 22081 / CBS 7064 / NBRC 10061 / NRRL Y-12695)</name>
    <name type="common">Hybrid yeast</name>
    <dbReference type="NCBI Taxonomy" id="559304"/>
    <lineage>
        <taxon>Eukaryota</taxon>
        <taxon>Fungi</taxon>
        <taxon>Dikarya</taxon>
        <taxon>Ascomycota</taxon>
        <taxon>Saccharomycotina</taxon>
        <taxon>Pichiomycetes</taxon>
        <taxon>Debaryomycetaceae</taxon>
        <taxon>Millerozyma</taxon>
    </lineage>
</organism>
<dbReference type="GO" id="GO:0000978">
    <property type="term" value="F:RNA polymerase II cis-regulatory region sequence-specific DNA binding"/>
    <property type="evidence" value="ECO:0007669"/>
    <property type="project" value="TreeGrafter"/>
</dbReference>
<gene>
    <name evidence="8" type="primary">Piso0_001232</name>
    <name evidence="8" type="ORF">GNLVRS01_PISO0I00404g</name>
</gene>
<dbReference type="OMA" id="NDYSESC"/>
<keyword evidence="3" id="KW-0805">Transcription regulation</keyword>
<dbReference type="CDD" id="cd14724">
    <property type="entry name" value="ZIP_Gal4-like_1"/>
    <property type="match status" value="1"/>
</dbReference>
<dbReference type="SUPFAM" id="SSF57701">
    <property type="entry name" value="Zn2/Cys6 DNA-binding domain"/>
    <property type="match status" value="1"/>
</dbReference>
<dbReference type="InterPro" id="IPR001138">
    <property type="entry name" value="Zn2Cys6_DnaBD"/>
</dbReference>
<accession>G8YDT5</accession>
<dbReference type="STRING" id="559304.G8YDT5"/>
<proteinExistence type="predicted"/>
<dbReference type="GO" id="GO:0001228">
    <property type="term" value="F:DNA-binding transcription activator activity, RNA polymerase II-specific"/>
    <property type="evidence" value="ECO:0007669"/>
    <property type="project" value="TreeGrafter"/>
</dbReference>
<keyword evidence="5" id="KW-0804">Transcription</keyword>
<dbReference type="SMART" id="SM00906">
    <property type="entry name" value="Fungal_trans"/>
    <property type="match status" value="1"/>
</dbReference>
<feature type="domain" description="Zn(2)-C6 fungal-type" evidence="7">
    <location>
        <begin position="19"/>
        <end position="51"/>
    </location>
</feature>
<dbReference type="PROSITE" id="PS00463">
    <property type="entry name" value="ZN2_CY6_FUNGAL_1"/>
    <property type="match status" value="1"/>
</dbReference>
<keyword evidence="6" id="KW-0539">Nucleus</keyword>
<dbReference type="Proteomes" id="UP000005222">
    <property type="component" value="Chromosome I"/>
</dbReference>
<keyword evidence="1" id="KW-0479">Metal-binding</keyword>
<dbReference type="AlphaFoldDB" id="G8YDT5"/>
<sequence length="763" mass="88697">MEMSDHESKKRKRSRVPTSCFMCRTRKKKCDRLKPFCSNCSNHGTTDFCSYEKYPWQETKNSGEDDNYSELIYLRERVKFLEAKVSERSVTEEFSSQDGNFDNDDKINDIKNTSITNHLKRSRKVLMKESAPVYHGATGYMSLFVNDKYTKEMFEEYLLKERKEFELGRVPNYDGDLEKYPYFKSTKSVYLKGIELLLEELPSHDIIMALVERFFRFCYQFTPIIDENTFFADMEQILILDGDHVKKFNINNYVSLTIVSQLLIILRSAYITLPVKEYYSNILKGNDANLVKRIIESGAVVSTQFIDHAQCLLCSPWPRKIDFRYLQALVLLYSYKMNSPESDQESQENAILLSSSIFVARGCGLGSDPLETDAKFLNTESRHTWRKMWAQLLYLDACYAFGFGRPLMISSEEFDVDWPFTSLENNKYSVSQGEIIIMRHFKIRAEATLLIRECMKTLADKNNHANISDIHTLVERLKIMLFSKLRSFDQLYNSEKVFTEHPSNDRAQEFLLRVALTYQLYTLNYLLYSYTKDITINDYSESCVYQALEAGLILLRIAYDFSKDTSRMFGSEVESFVAPPIYSHASKVVPTLVSILLRIRDGQYSLIESAKHFGSPDSIGIVKWSGLNCDDNLKAVKKIIQIIEDLNNLTLNLSVRFYSCHKLRCTVVTAINYLGNEYPDLLEDKYIERSAIQKDIAKDQSDIGDGYTRRYDQDFLAADSFWQNMRVGQRLTEMEEYNFDVLDPFLNVIQPNLDSIFNMPDSR</sequence>
<dbReference type="InParanoid" id="G8YDT5"/>
<dbReference type="InterPro" id="IPR036864">
    <property type="entry name" value="Zn2-C6_fun-type_DNA-bd_sf"/>
</dbReference>
<evidence type="ECO:0000256" key="1">
    <source>
        <dbReference type="ARBA" id="ARBA00022723"/>
    </source>
</evidence>
<dbReference type="PANTHER" id="PTHR31944">
    <property type="entry name" value="HEME-RESPONSIVE ZINC FINGER TRANSCRIPTION FACTOR HAP1"/>
    <property type="match status" value="1"/>
</dbReference>
<dbReference type="EMBL" id="FO082051">
    <property type="protein sequence ID" value="CCE81334.1"/>
    <property type="molecule type" value="Genomic_DNA"/>
</dbReference>
<dbReference type="Pfam" id="PF04082">
    <property type="entry name" value="Fungal_trans"/>
    <property type="match status" value="1"/>
</dbReference>
<dbReference type="GO" id="GO:0008270">
    <property type="term" value="F:zinc ion binding"/>
    <property type="evidence" value="ECO:0007669"/>
    <property type="project" value="InterPro"/>
</dbReference>
<evidence type="ECO:0000313" key="8">
    <source>
        <dbReference type="EMBL" id="CCE81334.1"/>
    </source>
</evidence>
<evidence type="ECO:0000259" key="7">
    <source>
        <dbReference type="PROSITE" id="PS50048"/>
    </source>
</evidence>
<dbReference type="HOGENOM" id="CLU_021003_0_0_1"/>
<dbReference type="SMART" id="SM00066">
    <property type="entry name" value="GAL4"/>
    <property type="match status" value="1"/>
</dbReference>
<reference evidence="8 9" key="1">
    <citation type="journal article" date="2012" name="G3 (Bethesda)">
        <title>Pichia sorbitophila, an interspecies yeast hybrid reveals early steps of genome resolution following polyploidization.</title>
        <authorList>
            <person name="Leh Louis V."/>
            <person name="Despons L."/>
            <person name="Friedrich A."/>
            <person name="Martin T."/>
            <person name="Durrens P."/>
            <person name="Casaregola S."/>
            <person name="Neuveglise C."/>
            <person name="Fairhead C."/>
            <person name="Marck C."/>
            <person name="Cruz J.A."/>
            <person name="Straub M.L."/>
            <person name="Kugler V."/>
            <person name="Sacerdot C."/>
            <person name="Uzunov Z."/>
            <person name="Thierry A."/>
            <person name="Weiss S."/>
            <person name="Bleykasten C."/>
            <person name="De Montigny J."/>
            <person name="Jacques N."/>
            <person name="Jung P."/>
            <person name="Lemaire M."/>
            <person name="Mallet S."/>
            <person name="Morel G."/>
            <person name="Richard G.F."/>
            <person name="Sarkar A."/>
            <person name="Savel G."/>
            <person name="Schacherer J."/>
            <person name="Seret M.L."/>
            <person name="Talla E."/>
            <person name="Samson G."/>
            <person name="Jubin C."/>
            <person name="Poulain J."/>
            <person name="Vacherie B."/>
            <person name="Barbe V."/>
            <person name="Pelletier E."/>
            <person name="Sherman D.J."/>
            <person name="Westhof E."/>
            <person name="Weissenbach J."/>
            <person name="Baret P.V."/>
            <person name="Wincker P."/>
            <person name="Gaillardin C."/>
            <person name="Dujon B."/>
            <person name="Souciet J.L."/>
        </authorList>
    </citation>
    <scope>NUCLEOTIDE SEQUENCE [LARGE SCALE GENOMIC DNA]</scope>
    <source>
        <strain evidence="9">ATCC MYA-4447 / BCRC 22081 / CBS 7064 / NBRC 10061 / NRRL Y-12695</strain>
    </source>
</reference>
<dbReference type="eggNOG" id="ENOG502TG1F">
    <property type="taxonomic scope" value="Eukaryota"/>
</dbReference>
<dbReference type="PANTHER" id="PTHR31944:SF131">
    <property type="entry name" value="HEME-RESPONSIVE ZINC FINGER TRANSCRIPTION FACTOR HAP1"/>
    <property type="match status" value="1"/>
</dbReference>
<dbReference type="CDD" id="cd00067">
    <property type="entry name" value="GAL4"/>
    <property type="match status" value="1"/>
</dbReference>
<protein>
    <submittedName>
        <fullName evidence="8">Piso0_001232 protein</fullName>
    </submittedName>
</protein>